<organism evidence="1 2">
    <name type="scientific">Corchorus capsularis</name>
    <name type="common">Jute</name>
    <dbReference type="NCBI Taxonomy" id="210143"/>
    <lineage>
        <taxon>Eukaryota</taxon>
        <taxon>Viridiplantae</taxon>
        <taxon>Streptophyta</taxon>
        <taxon>Embryophyta</taxon>
        <taxon>Tracheophyta</taxon>
        <taxon>Spermatophyta</taxon>
        <taxon>Magnoliopsida</taxon>
        <taxon>eudicotyledons</taxon>
        <taxon>Gunneridae</taxon>
        <taxon>Pentapetalae</taxon>
        <taxon>rosids</taxon>
        <taxon>malvids</taxon>
        <taxon>Malvales</taxon>
        <taxon>Malvaceae</taxon>
        <taxon>Grewioideae</taxon>
        <taxon>Apeibeae</taxon>
        <taxon>Corchorus</taxon>
    </lineage>
</organism>
<gene>
    <name evidence="1" type="ORF">CCACVL1_29718</name>
</gene>
<evidence type="ECO:0000313" key="2">
    <source>
        <dbReference type="Proteomes" id="UP000188268"/>
    </source>
</evidence>
<dbReference type="AlphaFoldDB" id="A0A1R3G0E9"/>
<accession>A0A1R3G0E9</accession>
<protein>
    <submittedName>
        <fullName evidence="1">Uncharacterized protein</fullName>
    </submittedName>
</protein>
<dbReference type="Proteomes" id="UP000188268">
    <property type="component" value="Unassembled WGS sequence"/>
</dbReference>
<reference evidence="1 2" key="1">
    <citation type="submission" date="2013-09" db="EMBL/GenBank/DDBJ databases">
        <title>Corchorus capsularis genome sequencing.</title>
        <authorList>
            <person name="Alam M."/>
            <person name="Haque M.S."/>
            <person name="Islam M.S."/>
            <person name="Emdad E.M."/>
            <person name="Islam M.M."/>
            <person name="Ahmed B."/>
            <person name="Halim A."/>
            <person name="Hossen Q.M.M."/>
            <person name="Hossain M.Z."/>
            <person name="Ahmed R."/>
            <person name="Khan M.M."/>
            <person name="Islam R."/>
            <person name="Rashid M.M."/>
            <person name="Khan S.A."/>
            <person name="Rahman M.S."/>
            <person name="Alam M."/>
        </authorList>
    </citation>
    <scope>NUCLEOTIDE SEQUENCE [LARGE SCALE GENOMIC DNA]</scope>
    <source>
        <strain evidence="2">cv. CVL-1</strain>
        <tissue evidence="1">Whole seedling</tissue>
    </source>
</reference>
<sequence>MDKTAIHVTVYGHFTQAARTKTTVLGSQGNMAYKN</sequence>
<keyword evidence="2" id="KW-1185">Reference proteome</keyword>
<comment type="caution">
    <text evidence="1">The sequence shown here is derived from an EMBL/GenBank/DDBJ whole genome shotgun (WGS) entry which is preliminary data.</text>
</comment>
<dbReference type="EMBL" id="AWWV01015769">
    <property type="protein sequence ID" value="OMO51562.1"/>
    <property type="molecule type" value="Genomic_DNA"/>
</dbReference>
<proteinExistence type="predicted"/>
<name>A0A1R3G0E9_COCAP</name>
<evidence type="ECO:0000313" key="1">
    <source>
        <dbReference type="EMBL" id="OMO51562.1"/>
    </source>
</evidence>
<dbReference type="Gramene" id="OMO51562">
    <property type="protein sequence ID" value="OMO51562"/>
    <property type="gene ID" value="CCACVL1_29718"/>
</dbReference>